<organism evidence="5 6">
    <name type="scientific">Verruconis gallopava</name>
    <dbReference type="NCBI Taxonomy" id="253628"/>
    <lineage>
        <taxon>Eukaryota</taxon>
        <taxon>Fungi</taxon>
        <taxon>Dikarya</taxon>
        <taxon>Ascomycota</taxon>
        <taxon>Pezizomycotina</taxon>
        <taxon>Dothideomycetes</taxon>
        <taxon>Pleosporomycetidae</taxon>
        <taxon>Venturiales</taxon>
        <taxon>Sympoventuriaceae</taxon>
        <taxon>Verruconis</taxon>
    </lineage>
</organism>
<dbReference type="FunCoup" id="A0A0D2AN25">
    <property type="interactions" value="207"/>
</dbReference>
<evidence type="ECO:0000256" key="3">
    <source>
        <dbReference type="PIRNR" id="PIRNR027081"/>
    </source>
</evidence>
<evidence type="ECO:0000256" key="4">
    <source>
        <dbReference type="SAM" id="MobiDB-lite"/>
    </source>
</evidence>
<protein>
    <recommendedName>
        <fullName evidence="3">Ribonuclease P protein subunit</fullName>
    </recommendedName>
</protein>
<dbReference type="PANTHER" id="PTHR13348:SF0">
    <property type="entry name" value="RIBONUCLEASE P PROTEIN SUBUNIT P29"/>
    <property type="match status" value="1"/>
</dbReference>
<dbReference type="InParanoid" id="A0A0D2AN25"/>
<dbReference type="AlphaFoldDB" id="A0A0D2AN25"/>
<sequence length="246" mass="27567">MAASKNGGVALTLLSQAHTADFAATYYRDKVVQRPLYLKPTPKDPSEPSARDLRRRVREEKKAHKQKLSGKPKPLSAKRKRALQIYAIPKSQQKYDIYAPMHKLWCGYMHEILGLNRPDSSQAHYIDPKNAGPLLASADFHGAFVQVVSSRCVGRVGVRGIVVRDTKSTFEIITPNNKLKTIPKEHTVFRLEIPLSLERESTDSAVAAENQTAGSKPFVIELYGSSLEHRAPDRATRKFVFHLPDL</sequence>
<dbReference type="InterPro" id="IPR036980">
    <property type="entry name" value="RNase_P/MRP_Rpp29_sf"/>
</dbReference>
<dbReference type="RefSeq" id="XP_016210368.1">
    <property type="nucleotide sequence ID" value="XM_016361864.1"/>
</dbReference>
<accession>A0A0D2AN25</accession>
<dbReference type="GO" id="GO:0033204">
    <property type="term" value="F:ribonuclease P RNA binding"/>
    <property type="evidence" value="ECO:0007669"/>
    <property type="project" value="InterPro"/>
</dbReference>
<keyword evidence="6" id="KW-1185">Reference proteome</keyword>
<evidence type="ECO:0000256" key="2">
    <source>
        <dbReference type="ARBA" id="ARBA00006181"/>
    </source>
</evidence>
<dbReference type="InterPro" id="IPR016848">
    <property type="entry name" value="RNase_P/MRP_Rpp29-subunit"/>
</dbReference>
<feature type="compositionally biased region" description="Basic residues" evidence="4">
    <location>
        <begin position="63"/>
        <end position="78"/>
    </location>
</feature>
<evidence type="ECO:0000313" key="5">
    <source>
        <dbReference type="EMBL" id="KIW00499.1"/>
    </source>
</evidence>
<dbReference type="VEuPathDB" id="FungiDB:PV09_08019"/>
<dbReference type="OrthoDB" id="124041at2759"/>
<comment type="subcellular location">
    <subcellularLocation>
        <location evidence="1">Nucleus</location>
    </subcellularLocation>
</comment>
<dbReference type="GeneID" id="27315992"/>
<dbReference type="Gene3D" id="2.30.30.210">
    <property type="entry name" value="Ribonuclease P/MRP, subunit p29"/>
    <property type="match status" value="1"/>
</dbReference>
<dbReference type="GO" id="GO:0001682">
    <property type="term" value="P:tRNA 5'-leader removal"/>
    <property type="evidence" value="ECO:0007669"/>
    <property type="project" value="InterPro"/>
</dbReference>
<dbReference type="PIRSF" id="PIRSF027081">
    <property type="entry name" value="RNase_P/MRP_p29_subunit"/>
    <property type="match status" value="1"/>
</dbReference>
<dbReference type="Proteomes" id="UP000053259">
    <property type="component" value="Unassembled WGS sequence"/>
</dbReference>
<dbReference type="Pfam" id="PF01868">
    <property type="entry name" value="RNase_P-MRP_p29"/>
    <property type="match status" value="1"/>
</dbReference>
<dbReference type="GO" id="GO:0006364">
    <property type="term" value="P:rRNA processing"/>
    <property type="evidence" value="ECO:0007669"/>
    <property type="project" value="TreeGrafter"/>
</dbReference>
<feature type="compositionally biased region" description="Basic and acidic residues" evidence="4">
    <location>
        <begin position="41"/>
        <end position="62"/>
    </location>
</feature>
<evidence type="ECO:0000256" key="1">
    <source>
        <dbReference type="ARBA" id="ARBA00004123"/>
    </source>
</evidence>
<dbReference type="GO" id="GO:0030677">
    <property type="term" value="C:ribonuclease P complex"/>
    <property type="evidence" value="ECO:0007669"/>
    <property type="project" value="InterPro"/>
</dbReference>
<keyword evidence="3" id="KW-0819">tRNA processing</keyword>
<gene>
    <name evidence="5" type="ORF">PV09_08019</name>
</gene>
<reference evidence="5 6" key="1">
    <citation type="submission" date="2015-01" db="EMBL/GenBank/DDBJ databases">
        <title>The Genome Sequence of Ochroconis gallopava CBS43764.</title>
        <authorList>
            <consortium name="The Broad Institute Genomics Platform"/>
            <person name="Cuomo C."/>
            <person name="de Hoog S."/>
            <person name="Gorbushina A."/>
            <person name="Stielow B."/>
            <person name="Teixiera M."/>
            <person name="Abouelleil A."/>
            <person name="Chapman S.B."/>
            <person name="Priest M."/>
            <person name="Young S.K."/>
            <person name="Wortman J."/>
            <person name="Nusbaum C."/>
            <person name="Birren B."/>
        </authorList>
    </citation>
    <scope>NUCLEOTIDE SEQUENCE [LARGE SCALE GENOMIC DNA]</scope>
    <source>
        <strain evidence="5 6">CBS 43764</strain>
    </source>
</reference>
<proteinExistence type="inferred from homology"/>
<comment type="similarity">
    <text evidence="2">Belongs to the eukaryotic/archaeal RNase P protein component 1 family.</text>
</comment>
<dbReference type="InterPro" id="IPR023534">
    <property type="entry name" value="Rof/RNase_P-like"/>
</dbReference>
<dbReference type="SUPFAM" id="SSF101744">
    <property type="entry name" value="Rof/RNase P subunit-like"/>
    <property type="match status" value="1"/>
</dbReference>
<dbReference type="HOGENOM" id="CLU_078577_0_0_1"/>
<name>A0A0D2AN25_9PEZI</name>
<dbReference type="STRING" id="253628.A0A0D2AN25"/>
<evidence type="ECO:0000313" key="6">
    <source>
        <dbReference type="Proteomes" id="UP000053259"/>
    </source>
</evidence>
<dbReference type="GO" id="GO:0000172">
    <property type="term" value="C:ribonuclease MRP complex"/>
    <property type="evidence" value="ECO:0007669"/>
    <property type="project" value="InterPro"/>
</dbReference>
<keyword evidence="3" id="KW-0539">Nucleus</keyword>
<feature type="region of interest" description="Disordered" evidence="4">
    <location>
        <begin position="37"/>
        <end position="78"/>
    </location>
</feature>
<dbReference type="EMBL" id="KN847563">
    <property type="protein sequence ID" value="KIW00499.1"/>
    <property type="molecule type" value="Genomic_DNA"/>
</dbReference>
<dbReference type="InterPro" id="IPR002730">
    <property type="entry name" value="Rpp29/RNP1"/>
</dbReference>
<dbReference type="PANTHER" id="PTHR13348">
    <property type="entry name" value="RIBONUCLEASE P SUBUNIT P29"/>
    <property type="match status" value="1"/>
</dbReference>
<dbReference type="SMART" id="SM00538">
    <property type="entry name" value="POP4"/>
    <property type="match status" value="1"/>
</dbReference>
<dbReference type="GO" id="GO:0005634">
    <property type="term" value="C:nucleus"/>
    <property type="evidence" value="ECO:0007669"/>
    <property type="project" value="UniProtKB-SubCell"/>
</dbReference>